<dbReference type="EMBL" id="CP157947">
    <property type="protein sequence ID" value="XBS71115.1"/>
    <property type="molecule type" value="Genomic_DNA"/>
</dbReference>
<evidence type="ECO:0000259" key="4">
    <source>
        <dbReference type="PROSITE" id="PS01124"/>
    </source>
</evidence>
<dbReference type="Pfam" id="PF12833">
    <property type="entry name" value="HTH_18"/>
    <property type="match status" value="1"/>
</dbReference>
<dbReference type="InterPro" id="IPR018060">
    <property type="entry name" value="HTH_AraC"/>
</dbReference>
<dbReference type="PANTHER" id="PTHR43280">
    <property type="entry name" value="ARAC-FAMILY TRANSCRIPTIONAL REGULATOR"/>
    <property type="match status" value="1"/>
</dbReference>
<dbReference type="PRINTS" id="PR00032">
    <property type="entry name" value="HTHARAC"/>
</dbReference>
<dbReference type="PANTHER" id="PTHR43280:SF13">
    <property type="entry name" value="HTH-TYPE TRANSCRIPTIONAL ACTIVATOR RHAR"/>
    <property type="match status" value="1"/>
</dbReference>
<gene>
    <name evidence="5" type="ORF">ABK905_09135</name>
</gene>
<dbReference type="InterPro" id="IPR009057">
    <property type="entry name" value="Homeodomain-like_sf"/>
</dbReference>
<dbReference type="AlphaFoldDB" id="A0AAU7QDE9"/>
<evidence type="ECO:0000256" key="2">
    <source>
        <dbReference type="ARBA" id="ARBA00023125"/>
    </source>
</evidence>
<keyword evidence="2" id="KW-0238">DNA-binding</keyword>
<dbReference type="Gene3D" id="1.10.10.60">
    <property type="entry name" value="Homeodomain-like"/>
    <property type="match status" value="1"/>
</dbReference>
<evidence type="ECO:0000256" key="3">
    <source>
        <dbReference type="ARBA" id="ARBA00023163"/>
    </source>
</evidence>
<evidence type="ECO:0000256" key="1">
    <source>
        <dbReference type="ARBA" id="ARBA00023015"/>
    </source>
</evidence>
<protein>
    <submittedName>
        <fullName evidence="5">AraC family transcriptional regulator</fullName>
    </submittedName>
</protein>
<keyword evidence="3" id="KW-0804">Transcription</keyword>
<dbReference type="PROSITE" id="PS01124">
    <property type="entry name" value="HTH_ARAC_FAMILY_2"/>
    <property type="match status" value="1"/>
</dbReference>
<organism evidence="5">
    <name type="scientific">Acerihabitans sp. KWT182</name>
    <dbReference type="NCBI Taxonomy" id="3157919"/>
    <lineage>
        <taxon>Bacteria</taxon>
        <taxon>Pseudomonadati</taxon>
        <taxon>Pseudomonadota</taxon>
        <taxon>Gammaproteobacteria</taxon>
        <taxon>Enterobacterales</taxon>
        <taxon>Pectobacteriaceae</taxon>
        <taxon>Acerihabitans</taxon>
    </lineage>
</organism>
<reference evidence="5" key="1">
    <citation type="submission" date="2024-06" db="EMBL/GenBank/DDBJ databases">
        <authorList>
            <person name="Coelho C."/>
            <person name="Bento M."/>
            <person name="Garcia E."/>
            <person name="Camelo A."/>
            <person name="Brandao I."/>
            <person name="Espirito Santo C."/>
            <person name="Trovao J."/>
            <person name="Verissimo A."/>
            <person name="Costa J."/>
            <person name="Tiago I."/>
        </authorList>
    </citation>
    <scope>NUCLEOTIDE SEQUENCE</scope>
    <source>
        <strain evidence="5">KWT182</strain>
    </source>
</reference>
<dbReference type="GO" id="GO:0043565">
    <property type="term" value="F:sequence-specific DNA binding"/>
    <property type="evidence" value="ECO:0007669"/>
    <property type="project" value="InterPro"/>
</dbReference>
<sequence>MNILQFILFKKNGTLSLDGKIHAIPQNHIVVADENAIPVKKNNDDFVFITCYPVNLLPLHQDLISQAAILSCCKPFKKDIYKTVPVDSSVIESTEKLMTMEKSLPICFLYLYCLGIDKYYFASLLCQFVGVNINNTLLEFFEQNYVNQWAVSRYAKELGISTHKLNVIFYQKYGMPVKQWLMEKRLKKGGELLLTTTMRVADIALECGFSNHAHFTALFRRRFQICPSLFRAAAKRS</sequence>
<dbReference type="InterPro" id="IPR020449">
    <property type="entry name" value="Tscrpt_reg_AraC-type_HTH"/>
</dbReference>
<name>A0AAU7QDE9_9GAMM</name>
<evidence type="ECO:0000313" key="5">
    <source>
        <dbReference type="EMBL" id="XBS71115.1"/>
    </source>
</evidence>
<proteinExistence type="predicted"/>
<dbReference type="GO" id="GO:0003700">
    <property type="term" value="F:DNA-binding transcription factor activity"/>
    <property type="evidence" value="ECO:0007669"/>
    <property type="project" value="InterPro"/>
</dbReference>
<accession>A0AAU7QDE9</accession>
<dbReference type="SUPFAM" id="SSF46689">
    <property type="entry name" value="Homeodomain-like"/>
    <property type="match status" value="1"/>
</dbReference>
<feature type="domain" description="HTH araC/xylS-type" evidence="4">
    <location>
        <begin position="135"/>
        <end position="233"/>
    </location>
</feature>
<dbReference type="SMART" id="SM00342">
    <property type="entry name" value="HTH_ARAC"/>
    <property type="match status" value="1"/>
</dbReference>
<keyword evidence="1" id="KW-0805">Transcription regulation</keyword>